<dbReference type="Gene3D" id="2.180.10.10">
    <property type="entry name" value="RHS repeat-associated core"/>
    <property type="match status" value="1"/>
</dbReference>
<evidence type="ECO:0000313" key="1">
    <source>
        <dbReference type="EMBL" id="MCL6220935.1"/>
    </source>
</evidence>
<organism evidence="1 2">
    <name type="scientific">Zunongwangia pacifica</name>
    <dbReference type="NCBI Taxonomy" id="2911062"/>
    <lineage>
        <taxon>Bacteria</taxon>
        <taxon>Pseudomonadati</taxon>
        <taxon>Bacteroidota</taxon>
        <taxon>Flavobacteriia</taxon>
        <taxon>Flavobacteriales</taxon>
        <taxon>Flavobacteriaceae</taxon>
        <taxon>Zunongwangia</taxon>
    </lineage>
</organism>
<sequence length="328" mass="36805">MNDNGSITETLYAGNFMYRGGSFDFYFHPEGYVSKENGSYKYVYQYKDHLGNIRVSYDNSGSVSSPNASIVEEHNYYPFGLRHRGYNDVINGTDNPYGYNRKELEESLGLNWLEYGARNYDASIGRFMNIDRFAESFMPISTYQYGANNPISYIDYNGDYITIGISDDEGNQVYSVLYENGKAYHYSKDKDGNIVKGDEYDGNSSFVDQAVSDLNKIADTNLGNKVVGNLQDSKKGFNIGNSGNAMSNSFNPNNNEILYSSEGSGLHDGVFFNKSHIKLGHELGHAYDVLRGFDFTKNVLGGLPGSEINAVKFENYLRAQDGETKMRL</sequence>
<comment type="caution">
    <text evidence="1">The sequence shown here is derived from an EMBL/GenBank/DDBJ whole genome shotgun (WGS) entry which is preliminary data.</text>
</comment>
<name>A0A9X2CNU7_9FLAO</name>
<protein>
    <submittedName>
        <fullName evidence="1">M91 family zinc metallopeptidase</fullName>
    </submittedName>
</protein>
<dbReference type="AlphaFoldDB" id="A0A9X2CNU7"/>
<dbReference type="EMBL" id="JAKHSK010000069">
    <property type="protein sequence ID" value="MCL6220935.1"/>
    <property type="molecule type" value="Genomic_DNA"/>
</dbReference>
<keyword evidence="2" id="KW-1185">Reference proteome</keyword>
<dbReference type="RefSeq" id="WP_249603605.1">
    <property type="nucleotide sequence ID" value="NZ_JAKHSK010000069.1"/>
</dbReference>
<dbReference type="InterPro" id="IPR050708">
    <property type="entry name" value="T6SS_VgrG/RHS"/>
</dbReference>
<dbReference type="PANTHER" id="PTHR32305:SF15">
    <property type="entry name" value="PROTEIN RHSA-RELATED"/>
    <property type="match status" value="1"/>
</dbReference>
<gene>
    <name evidence="1" type="ORF">L1967_21805</name>
</gene>
<dbReference type="InterPro" id="IPR028208">
    <property type="entry name" value="Effector_pro_NleD-like"/>
</dbReference>
<dbReference type="Pfam" id="PF14891">
    <property type="entry name" value="Peptidase_M91"/>
    <property type="match status" value="1"/>
</dbReference>
<dbReference type="Proteomes" id="UP001139521">
    <property type="component" value="Unassembled WGS sequence"/>
</dbReference>
<dbReference type="InterPro" id="IPR022385">
    <property type="entry name" value="Rhs_assc_core"/>
</dbReference>
<reference evidence="1" key="1">
    <citation type="submission" date="2022-01" db="EMBL/GenBank/DDBJ databases">
        <title>Genome sequencing of Zunongwangia sp. M21534 genome.</title>
        <authorList>
            <person name="Chen Y."/>
            <person name="Dong C."/>
            <person name="Shao Z."/>
        </authorList>
    </citation>
    <scope>NUCLEOTIDE SEQUENCE</scope>
    <source>
        <strain evidence="1">MCCC M21534</strain>
    </source>
</reference>
<accession>A0A9X2CNU7</accession>
<evidence type="ECO:0000313" key="2">
    <source>
        <dbReference type="Proteomes" id="UP001139521"/>
    </source>
</evidence>
<dbReference type="NCBIfam" id="TIGR03696">
    <property type="entry name" value="Rhs_assc_core"/>
    <property type="match status" value="1"/>
</dbReference>
<dbReference type="PANTHER" id="PTHR32305">
    <property type="match status" value="1"/>
</dbReference>
<proteinExistence type="predicted"/>